<dbReference type="RefSeq" id="WP_147574153.1">
    <property type="nucleotide sequence ID" value="NZ_JACOPL010000009.1"/>
</dbReference>
<dbReference type="Gene3D" id="3.80.30.20">
    <property type="entry name" value="tm_1862 like domain"/>
    <property type="match status" value="1"/>
</dbReference>
<dbReference type="PANTHER" id="PTHR13932">
    <property type="entry name" value="COPROPORPHYRINIGEN III OXIDASE"/>
    <property type="match status" value="1"/>
</dbReference>
<accession>A0A923LWZ4</accession>
<dbReference type="GO" id="GO:0051989">
    <property type="term" value="F:coproporphyrinogen dehydrogenase activity"/>
    <property type="evidence" value="ECO:0007669"/>
    <property type="project" value="UniProtKB-EC"/>
</dbReference>
<proteinExistence type="predicted"/>
<dbReference type="AlphaFoldDB" id="A0A923LWZ4"/>
<feature type="domain" description="Radical SAM core" evidence="1">
    <location>
        <begin position="165"/>
        <end position="399"/>
    </location>
</feature>
<dbReference type="SFLD" id="SFLDG01065">
    <property type="entry name" value="anaerobic_coproporphyrinogen-I"/>
    <property type="match status" value="1"/>
</dbReference>
<dbReference type="PROSITE" id="PS51918">
    <property type="entry name" value="RADICAL_SAM"/>
    <property type="match status" value="1"/>
</dbReference>
<dbReference type="InterPro" id="IPR006638">
    <property type="entry name" value="Elp3/MiaA/NifB-like_rSAM"/>
</dbReference>
<dbReference type="GO" id="GO:0006779">
    <property type="term" value="P:porphyrin-containing compound biosynthetic process"/>
    <property type="evidence" value="ECO:0007669"/>
    <property type="project" value="TreeGrafter"/>
</dbReference>
<evidence type="ECO:0000259" key="1">
    <source>
        <dbReference type="PROSITE" id="PS51918"/>
    </source>
</evidence>
<gene>
    <name evidence="2" type="primary">hemZ</name>
    <name evidence="2" type="ORF">H8S45_10815</name>
</gene>
<dbReference type="InterPro" id="IPR023995">
    <property type="entry name" value="HemZ"/>
</dbReference>
<dbReference type="InterPro" id="IPR034505">
    <property type="entry name" value="Coproporphyrinogen-III_oxidase"/>
</dbReference>
<dbReference type="SFLD" id="SFLDS00029">
    <property type="entry name" value="Radical_SAM"/>
    <property type="match status" value="1"/>
</dbReference>
<dbReference type="InterPro" id="IPR023404">
    <property type="entry name" value="rSAM_horseshoe"/>
</dbReference>
<comment type="caution">
    <text evidence="2">The sequence shown here is derived from an EMBL/GenBank/DDBJ whole genome shotgun (WGS) entry which is preliminary data.</text>
</comment>
<dbReference type="Pfam" id="PF04055">
    <property type="entry name" value="Radical_SAM"/>
    <property type="match status" value="1"/>
</dbReference>
<organism evidence="2 3">
    <name type="scientific">Agathobaculum faecis</name>
    <dbReference type="NCBI Taxonomy" id="2763013"/>
    <lineage>
        <taxon>Bacteria</taxon>
        <taxon>Bacillati</taxon>
        <taxon>Bacillota</taxon>
        <taxon>Clostridia</taxon>
        <taxon>Eubacteriales</taxon>
        <taxon>Butyricicoccaceae</taxon>
        <taxon>Agathobaculum</taxon>
    </lineage>
</organism>
<keyword evidence="3" id="KW-1185">Reference proteome</keyword>
<dbReference type="SUPFAM" id="SSF102114">
    <property type="entry name" value="Radical SAM enzymes"/>
    <property type="match status" value="1"/>
</dbReference>
<dbReference type="CDD" id="cd01335">
    <property type="entry name" value="Radical_SAM"/>
    <property type="match status" value="1"/>
</dbReference>
<dbReference type="PANTHER" id="PTHR13932:SF1">
    <property type="entry name" value="OXYGEN-INDEPENDENT COPROPORPHYRINOGEN-III OXIDASE-LIKE PROTEIN HEMZ"/>
    <property type="match status" value="1"/>
</dbReference>
<dbReference type="InterPro" id="IPR058240">
    <property type="entry name" value="rSAM_sf"/>
</dbReference>
<keyword evidence="2" id="KW-0560">Oxidoreductase</keyword>
<dbReference type="Proteomes" id="UP000606499">
    <property type="component" value="Unassembled WGS sequence"/>
</dbReference>
<reference evidence="2" key="1">
    <citation type="submission" date="2020-08" db="EMBL/GenBank/DDBJ databases">
        <title>Genome public.</title>
        <authorList>
            <person name="Liu C."/>
            <person name="Sun Q."/>
        </authorList>
    </citation>
    <scope>NUCLEOTIDE SEQUENCE</scope>
    <source>
        <strain evidence="2">NSJ-28</strain>
    </source>
</reference>
<dbReference type="InterPro" id="IPR007197">
    <property type="entry name" value="rSAM"/>
</dbReference>
<dbReference type="GO" id="GO:0005737">
    <property type="term" value="C:cytoplasm"/>
    <property type="evidence" value="ECO:0007669"/>
    <property type="project" value="TreeGrafter"/>
</dbReference>
<dbReference type="GO" id="GO:0051539">
    <property type="term" value="F:4 iron, 4 sulfur cluster binding"/>
    <property type="evidence" value="ECO:0007669"/>
    <property type="project" value="TreeGrafter"/>
</dbReference>
<dbReference type="EC" id="1.3.98.3" evidence="2"/>
<evidence type="ECO:0000313" key="3">
    <source>
        <dbReference type="Proteomes" id="UP000606499"/>
    </source>
</evidence>
<dbReference type="SFLD" id="SFLDF00310">
    <property type="entry name" value="oxygen-independent_coproporphy"/>
    <property type="match status" value="1"/>
</dbReference>
<name>A0A923LWZ4_9FIRM</name>
<evidence type="ECO:0000313" key="2">
    <source>
        <dbReference type="EMBL" id="MBC5725946.1"/>
    </source>
</evidence>
<sequence length="491" mass="53448">MIYTLEGHALKHAVEEMLFHLLPTAALARADAVDAADGTGDYCRSVLTEVDGRARACADVRIGGVTRRSERCASVQGLAPIAYKRTVTELVKTTVYEAVVPSLAQPPVWGSLTGVRPAKLARGLIERGMARGEAAEYLREHFHVSPERTALTIRAAATAIEMDKRMGEKDISLYVGIPFCPSRCYYCSFVSSATAQSGHLIEPYLETLCREIRETAALVREAGRRVQSVYIGGGTPTTLDENQLSRLLDTLEQSFDFSGLCEYTVEAGRPDTITQGKLRVLRAAGVGRVSINPQSMDDAVLAAIGRRHVACDVLRAYDEARRAGFAGINMDVIAGLSGDTPDSFARTVDTLIGLAPENITVHTLAIKRGADLTDKQAAAAQREAVARMLDGASRALQGAGYGPYYLYRQKFTTGGFENVGWCRPGTECFYNVAMMEELQTILSLGAGGVSKRVERDTGWIERTNNPKYPLEYIRAADRLAGGKRKLLFPKQ</sequence>
<dbReference type="EMBL" id="JACOPL010000009">
    <property type="protein sequence ID" value="MBC5725946.1"/>
    <property type="molecule type" value="Genomic_DNA"/>
</dbReference>
<dbReference type="NCBIfam" id="TIGR03994">
    <property type="entry name" value="rSAM_HemZ"/>
    <property type="match status" value="1"/>
</dbReference>
<dbReference type="SFLD" id="SFLDG01082">
    <property type="entry name" value="B12-binding_domain_containing"/>
    <property type="match status" value="1"/>
</dbReference>
<dbReference type="SMART" id="SM00729">
    <property type="entry name" value="Elp3"/>
    <property type="match status" value="1"/>
</dbReference>
<protein>
    <submittedName>
        <fullName evidence="2">Coproporphyrinogen dehydrogenase HemZ</fullName>
        <ecNumber evidence="2">1.3.98.3</ecNumber>
    </submittedName>
</protein>